<keyword evidence="1" id="KW-0472">Membrane</keyword>
<evidence type="ECO:0000313" key="2">
    <source>
        <dbReference type="EMBL" id="VDN55022.1"/>
    </source>
</evidence>
<keyword evidence="1" id="KW-1133">Transmembrane helix</keyword>
<accession>A0A0N4U1X3</accession>
<evidence type="ECO:0000313" key="5">
    <source>
        <dbReference type="WBParaSite" id="DME_0000063501-mRNA-1"/>
    </source>
</evidence>
<feature type="transmembrane region" description="Helical" evidence="1">
    <location>
        <begin position="57"/>
        <end position="77"/>
    </location>
</feature>
<evidence type="ECO:0000313" key="4">
    <source>
        <dbReference type="Proteomes" id="UP000274756"/>
    </source>
</evidence>
<dbReference type="Proteomes" id="UP000274756">
    <property type="component" value="Unassembled WGS sequence"/>
</dbReference>
<gene>
    <name evidence="2" type="ORF">DME_LOCUS4995</name>
</gene>
<keyword evidence="4" id="KW-1185">Reference proteome</keyword>
<evidence type="ECO:0000256" key="1">
    <source>
        <dbReference type="SAM" id="Phobius"/>
    </source>
</evidence>
<dbReference type="Proteomes" id="UP000038040">
    <property type="component" value="Unplaced"/>
</dbReference>
<dbReference type="WBParaSite" id="DME_0000063501-mRNA-1">
    <property type="protein sequence ID" value="DME_0000063501-mRNA-1"/>
    <property type="gene ID" value="DME_0000063501"/>
</dbReference>
<sequence length="83" mass="9660">MDLPEIYNYHIAFDPASFDVNQTTKLLDVERACRGRPRRKIISTSLRYESIPFNAHLALSALTLIGFTLLFLSYWIFAHVITW</sequence>
<dbReference type="AlphaFoldDB" id="A0A0N4U1X3"/>
<evidence type="ECO:0000313" key="3">
    <source>
        <dbReference type="Proteomes" id="UP000038040"/>
    </source>
</evidence>
<proteinExistence type="predicted"/>
<keyword evidence="1" id="KW-0812">Transmembrane</keyword>
<dbReference type="EMBL" id="UYYG01001151">
    <property type="protein sequence ID" value="VDN55022.1"/>
    <property type="molecule type" value="Genomic_DNA"/>
</dbReference>
<reference evidence="5" key="1">
    <citation type="submission" date="2017-02" db="UniProtKB">
        <authorList>
            <consortium name="WormBaseParasite"/>
        </authorList>
    </citation>
    <scope>IDENTIFICATION</scope>
</reference>
<protein>
    <submittedName>
        <fullName evidence="2 5">Uncharacterized protein</fullName>
    </submittedName>
</protein>
<name>A0A0N4U1X3_DRAME</name>
<reference evidence="2 4" key="2">
    <citation type="submission" date="2018-11" db="EMBL/GenBank/DDBJ databases">
        <authorList>
            <consortium name="Pathogen Informatics"/>
        </authorList>
    </citation>
    <scope>NUCLEOTIDE SEQUENCE [LARGE SCALE GENOMIC DNA]</scope>
</reference>
<organism evidence="3 5">
    <name type="scientific">Dracunculus medinensis</name>
    <name type="common">Guinea worm</name>
    <dbReference type="NCBI Taxonomy" id="318479"/>
    <lineage>
        <taxon>Eukaryota</taxon>
        <taxon>Metazoa</taxon>
        <taxon>Ecdysozoa</taxon>
        <taxon>Nematoda</taxon>
        <taxon>Chromadorea</taxon>
        <taxon>Rhabditida</taxon>
        <taxon>Spirurina</taxon>
        <taxon>Dracunculoidea</taxon>
        <taxon>Dracunculidae</taxon>
        <taxon>Dracunculus</taxon>
    </lineage>
</organism>